<dbReference type="PANTHER" id="PTHR22306">
    <property type="entry name" value="CHROMOSOME 7 OPEN READING FRAME 50"/>
    <property type="match status" value="1"/>
</dbReference>
<feature type="region of interest" description="Disordered" evidence="1">
    <location>
        <begin position="280"/>
        <end position="302"/>
    </location>
</feature>
<feature type="compositionally biased region" description="Basic and acidic residues" evidence="1">
    <location>
        <begin position="203"/>
        <end position="212"/>
    </location>
</feature>
<dbReference type="InterPro" id="IPR019327">
    <property type="entry name" value="WKF"/>
</dbReference>
<dbReference type="EMBL" id="CP141886">
    <property type="protein sequence ID" value="WRT67961.1"/>
    <property type="molecule type" value="Genomic_DNA"/>
</dbReference>
<feature type="compositionally biased region" description="Basic residues" evidence="1">
    <location>
        <begin position="122"/>
        <end position="133"/>
    </location>
</feature>
<name>A0ABZ1D1R0_9TREE</name>
<proteinExistence type="predicted"/>
<protein>
    <recommendedName>
        <fullName evidence="2">WKF domain-containing protein</fullName>
    </recommendedName>
</protein>
<dbReference type="Pfam" id="PF10180">
    <property type="entry name" value="WKF"/>
    <property type="match status" value="1"/>
</dbReference>
<reference evidence="3 4" key="1">
    <citation type="submission" date="2024-01" db="EMBL/GenBank/DDBJ databases">
        <title>Comparative genomics of Cryptococcus and Kwoniella reveals pathogenesis evolution and contrasting modes of karyotype evolution via chromosome fusion or intercentromeric recombination.</title>
        <authorList>
            <person name="Coelho M.A."/>
            <person name="David-Palma M."/>
            <person name="Shea T."/>
            <person name="Bowers K."/>
            <person name="McGinley-Smith S."/>
            <person name="Mohammad A.W."/>
            <person name="Gnirke A."/>
            <person name="Yurkov A.M."/>
            <person name="Nowrousian M."/>
            <person name="Sun S."/>
            <person name="Cuomo C.A."/>
            <person name="Heitman J."/>
        </authorList>
    </citation>
    <scope>NUCLEOTIDE SEQUENCE [LARGE SCALE GENOMIC DNA]</scope>
    <source>
        <strain evidence="3">CBS 11374</strain>
    </source>
</reference>
<evidence type="ECO:0000313" key="4">
    <source>
        <dbReference type="Proteomes" id="UP001329825"/>
    </source>
</evidence>
<dbReference type="PANTHER" id="PTHR22306:SF2">
    <property type="entry name" value="CHROMOSOME 7 OPEN READING FRAME 50"/>
    <property type="match status" value="1"/>
</dbReference>
<dbReference type="GeneID" id="87957066"/>
<feature type="compositionally biased region" description="Polar residues" evidence="1">
    <location>
        <begin position="135"/>
        <end position="153"/>
    </location>
</feature>
<evidence type="ECO:0000259" key="2">
    <source>
        <dbReference type="Pfam" id="PF10180"/>
    </source>
</evidence>
<sequence length="344" mass="38499">MSNEMTQDGSSSKELEKLEKKLKKAEEKMKKAEEKMRIAREEYERTQVEDRSAAQGVNQQGEVKDKSKSSKKDKKRKRDINNPQIVESQLEHESKVEEQVQGEEVETEDKRVVQENGESSKPSKKSKKDKKSKLQNDNKVQNVNAAGNDTESPSAAAAAAAAAPSDIFNDSSLSDQAKKNIYYAYLHKSSHDSEGKFISQQTENEKDGEKSTNWKFSKAKQNWLIRNIFSSDEIPDRYVELVLGYLKTVQGSSRANMVESAKKIITPPSADTSTTTTVAAAAAEPTSSTTEIPSESTEQREQVVNDVVQEDTDRVEQTIVPKEQDQSKLIRAEKLLKTMETESS</sequence>
<accession>A0ABZ1D1R0</accession>
<feature type="domain" description="WKF" evidence="2">
    <location>
        <begin position="210"/>
        <end position="264"/>
    </location>
</feature>
<organism evidence="3 4">
    <name type="scientific">Kwoniella shivajii</name>
    <dbReference type="NCBI Taxonomy" id="564305"/>
    <lineage>
        <taxon>Eukaryota</taxon>
        <taxon>Fungi</taxon>
        <taxon>Dikarya</taxon>
        <taxon>Basidiomycota</taxon>
        <taxon>Agaricomycotina</taxon>
        <taxon>Tremellomycetes</taxon>
        <taxon>Tremellales</taxon>
        <taxon>Cryptococcaceae</taxon>
        <taxon>Kwoniella</taxon>
    </lineage>
</organism>
<feature type="compositionally biased region" description="Basic and acidic residues" evidence="1">
    <location>
        <begin position="89"/>
        <end position="98"/>
    </location>
</feature>
<feature type="compositionally biased region" description="Low complexity" evidence="1">
    <location>
        <begin position="280"/>
        <end position="296"/>
    </location>
</feature>
<dbReference type="RefSeq" id="XP_062792701.1">
    <property type="nucleotide sequence ID" value="XM_062936650.1"/>
</dbReference>
<feature type="region of interest" description="Disordered" evidence="1">
    <location>
        <begin position="1"/>
        <end position="171"/>
    </location>
</feature>
<feature type="region of interest" description="Disordered" evidence="1">
    <location>
        <begin position="190"/>
        <end position="213"/>
    </location>
</feature>
<feature type="compositionally biased region" description="Polar residues" evidence="1">
    <location>
        <begin position="1"/>
        <end position="10"/>
    </location>
</feature>
<evidence type="ECO:0000313" key="3">
    <source>
        <dbReference type="EMBL" id="WRT67961.1"/>
    </source>
</evidence>
<dbReference type="Proteomes" id="UP001329825">
    <property type="component" value="Chromosome 6"/>
</dbReference>
<gene>
    <name evidence="3" type="ORF">IL334_004935</name>
</gene>
<keyword evidence="4" id="KW-1185">Reference proteome</keyword>
<feature type="compositionally biased region" description="Basic and acidic residues" evidence="1">
    <location>
        <begin position="11"/>
        <end position="52"/>
    </location>
</feature>
<evidence type="ECO:0000256" key="1">
    <source>
        <dbReference type="SAM" id="MobiDB-lite"/>
    </source>
</evidence>